<feature type="compositionally biased region" description="Basic and acidic residues" evidence="1">
    <location>
        <begin position="1"/>
        <end position="21"/>
    </location>
</feature>
<protein>
    <submittedName>
        <fullName evidence="2">Uncharacterized protein</fullName>
    </submittedName>
</protein>
<feature type="compositionally biased region" description="Low complexity" evidence="1">
    <location>
        <begin position="23"/>
        <end position="40"/>
    </location>
</feature>
<proteinExistence type="predicted"/>
<dbReference type="PANTHER" id="PTHR33448:SF4">
    <property type="entry name" value="CHLOROPLAST PROTEIN HCF243"/>
    <property type="match status" value="1"/>
</dbReference>
<sequence length="524" mass="58226">MAKRVDTTCRSKQKMETDRPHRSNSINNNSSSSISIGSGSCSNTTTTSELSICFTSRLSSSSYSSMKISSKSILSPGRPGEPSQTLLSSSLSRRLRSNGSMKGGQASPMFRTTTSSGKKRGCSFENPEPSSPKVTCIGQVRVKTKNKSKKITRTRSNRRREVNFKRLEQSNNIEASSNHQDCEQSHMNHQFANHHQQQQQECLSHRNQRWVHLPVLICEALRAFGAEFNCFLPCRSPCLASQKEKGDTAAPAAAGSSTGSSCGSVFARWLVSMQEGDGKGRGIELVVGEEEEDEEREESRQRSYRRHVFEEIEFKDENFEGGNKGLQEEEARVSICIPPKNALLLMRCRSDPVRMAALANKFWDAPVPRDDVDEEDEKEQQEDDEKEVPKGAKDGNEEEEEEEALKSGSSSQALALQVSQNFAKNPSQSPFPLITAVTTTLLLKDDCTAAEAWNRIRGEWNMVLMTDFFAGNMWVIAARGMPIAFPLLLPGLGGLAGSQRRRCVVRIRRPDFKAEKKSSGELDL</sequence>
<dbReference type="AlphaFoldDB" id="A0A2P2IV08"/>
<dbReference type="EMBL" id="GGEC01004576">
    <property type="protein sequence ID" value="MBW85059.1"/>
    <property type="molecule type" value="Transcribed_RNA"/>
</dbReference>
<feature type="compositionally biased region" description="Acidic residues" evidence="1">
    <location>
        <begin position="371"/>
        <end position="386"/>
    </location>
</feature>
<accession>A0A2P2IV08</accession>
<feature type="region of interest" description="Disordered" evidence="1">
    <location>
        <begin position="70"/>
        <end position="130"/>
    </location>
</feature>
<organism evidence="2">
    <name type="scientific">Rhizophora mucronata</name>
    <name type="common">Asiatic mangrove</name>
    <dbReference type="NCBI Taxonomy" id="61149"/>
    <lineage>
        <taxon>Eukaryota</taxon>
        <taxon>Viridiplantae</taxon>
        <taxon>Streptophyta</taxon>
        <taxon>Embryophyta</taxon>
        <taxon>Tracheophyta</taxon>
        <taxon>Spermatophyta</taxon>
        <taxon>Magnoliopsida</taxon>
        <taxon>eudicotyledons</taxon>
        <taxon>Gunneridae</taxon>
        <taxon>Pentapetalae</taxon>
        <taxon>rosids</taxon>
        <taxon>fabids</taxon>
        <taxon>Malpighiales</taxon>
        <taxon>Rhizophoraceae</taxon>
        <taxon>Rhizophora</taxon>
    </lineage>
</organism>
<feature type="region of interest" description="Disordered" evidence="1">
    <location>
        <begin position="1"/>
        <end position="40"/>
    </location>
</feature>
<feature type="region of interest" description="Disordered" evidence="1">
    <location>
        <begin position="367"/>
        <end position="410"/>
    </location>
</feature>
<reference evidence="2" key="1">
    <citation type="submission" date="2018-02" db="EMBL/GenBank/DDBJ databases">
        <title>Rhizophora mucronata_Transcriptome.</title>
        <authorList>
            <person name="Meera S.P."/>
            <person name="Sreeshan A."/>
            <person name="Augustine A."/>
        </authorList>
    </citation>
    <scope>NUCLEOTIDE SEQUENCE</scope>
    <source>
        <tissue evidence="2">Leaf</tissue>
    </source>
</reference>
<evidence type="ECO:0000256" key="1">
    <source>
        <dbReference type="SAM" id="MobiDB-lite"/>
    </source>
</evidence>
<evidence type="ECO:0000313" key="2">
    <source>
        <dbReference type="EMBL" id="MBW85059.1"/>
    </source>
</evidence>
<dbReference type="PANTHER" id="PTHR33448">
    <property type="entry name" value="CHLOROPLAST PROTEIN HCF243-RELATED"/>
    <property type="match status" value="1"/>
</dbReference>
<name>A0A2P2IV08_RHIMU</name>